<comment type="catalytic activity">
    <reaction evidence="8 9">
        <text>L-proline + a quinone = (S)-1-pyrroline-5-carboxylate + a quinol + H(+)</text>
        <dbReference type="Rhea" id="RHEA:23784"/>
        <dbReference type="ChEBI" id="CHEBI:15378"/>
        <dbReference type="ChEBI" id="CHEBI:17388"/>
        <dbReference type="ChEBI" id="CHEBI:24646"/>
        <dbReference type="ChEBI" id="CHEBI:60039"/>
        <dbReference type="ChEBI" id="CHEBI:132124"/>
        <dbReference type="EC" id="1.5.5.2"/>
    </reaction>
</comment>
<dbReference type="Pfam" id="PF01619">
    <property type="entry name" value="Pro_dh"/>
    <property type="match status" value="1"/>
</dbReference>
<dbReference type="InterPro" id="IPR029041">
    <property type="entry name" value="FAD-linked_oxidoreductase-like"/>
</dbReference>
<comment type="catalytic activity">
    <reaction evidence="7">
        <text>trans-4-hydroxy-L-proline + a quinone = (3R,5S)-1-pyrroline-3-hydroxy-5-carboxylate + a quinol + H(+)</text>
        <dbReference type="Rhea" id="RHEA:52512"/>
        <dbReference type="ChEBI" id="CHEBI:15378"/>
        <dbReference type="ChEBI" id="CHEBI:24646"/>
        <dbReference type="ChEBI" id="CHEBI:58375"/>
        <dbReference type="ChEBI" id="CHEBI:62612"/>
        <dbReference type="ChEBI" id="CHEBI:132124"/>
        <dbReference type="EC" id="1.5.5.3"/>
    </reaction>
</comment>
<evidence type="ECO:0000256" key="9">
    <source>
        <dbReference type="RuleBase" id="RU364054"/>
    </source>
</evidence>
<organism evidence="11 12">
    <name type="scientific">Danionella cerebrum</name>
    <dbReference type="NCBI Taxonomy" id="2873325"/>
    <lineage>
        <taxon>Eukaryota</taxon>
        <taxon>Metazoa</taxon>
        <taxon>Chordata</taxon>
        <taxon>Craniata</taxon>
        <taxon>Vertebrata</taxon>
        <taxon>Euteleostomi</taxon>
        <taxon>Actinopterygii</taxon>
        <taxon>Neopterygii</taxon>
        <taxon>Teleostei</taxon>
        <taxon>Ostariophysi</taxon>
        <taxon>Cypriniformes</taxon>
        <taxon>Danionidae</taxon>
        <taxon>Danioninae</taxon>
        <taxon>Danionella</taxon>
    </lineage>
</organism>
<evidence type="ECO:0000313" key="12">
    <source>
        <dbReference type="Proteomes" id="UP000316079"/>
    </source>
</evidence>
<comment type="cofactor">
    <cofactor evidence="1 9">
        <name>FAD</name>
        <dbReference type="ChEBI" id="CHEBI:57692"/>
    </cofactor>
</comment>
<evidence type="ECO:0000256" key="3">
    <source>
        <dbReference type="ARBA" id="ARBA00022630"/>
    </source>
</evidence>
<evidence type="ECO:0000256" key="6">
    <source>
        <dbReference type="ARBA" id="ARBA00023062"/>
    </source>
</evidence>
<dbReference type="InterPro" id="IPR015659">
    <property type="entry name" value="Proline_oxidase"/>
</dbReference>
<evidence type="ECO:0000256" key="8">
    <source>
        <dbReference type="ARBA" id="ARBA00048779"/>
    </source>
</evidence>
<gene>
    <name evidence="11" type="ORF">DNTS_004349</name>
</gene>
<keyword evidence="3 9" id="KW-0285">Flavoprotein</keyword>
<keyword evidence="12" id="KW-1185">Reference proteome</keyword>
<dbReference type="Proteomes" id="UP000316079">
    <property type="component" value="Unassembled WGS sequence"/>
</dbReference>
<dbReference type="EC" id="1.5.5.2" evidence="9"/>
<dbReference type="GO" id="GO:0010133">
    <property type="term" value="P:L-proline catabolic process to L-glutamate"/>
    <property type="evidence" value="ECO:0007669"/>
    <property type="project" value="TreeGrafter"/>
</dbReference>
<dbReference type="OrthoDB" id="5464at2759"/>
<dbReference type="PANTHER" id="PTHR13914:SF29">
    <property type="entry name" value="HYDROXYPROLINE DEHYDROGENASE"/>
    <property type="match status" value="1"/>
</dbReference>
<reference evidence="11 12" key="1">
    <citation type="journal article" date="2019" name="Sci. Data">
        <title>Hybrid genome assembly and annotation of Danionella translucida.</title>
        <authorList>
            <person name="Kadobianskyi M."/>
            <person name="Schulze L."/>
            <person name="Schuelke M."/>
            <person name="Judkewitz B."/>
        </authorList>
    </citation>
    <scope>NUCLEOTIDE SEQUENCE [LARGE SCALE GENOMIC DNA]</scope>
    <source>
        <strain evidence="11 12">Bolton</strain>
    </source>
</reference>
<dbReference type="SUPFAM" id="SSF51730">
    <property type="entry name" value="FAD-linked oxidoreductase"/>
    <property type="match status" value="1"/>
</dbReference>
<evidence type="ECO:0000259" key="10">
    <source>
        <dbReference type="Pfam" id="PF01619"/>
    </source>
</evidence>
<evidence type="ECO:0000256" key="4">
    <source>
        <dbReference type="ARBA" id="ARBA00022827"/>
    </source>
</evidence>
<dbReference type="GO" id="GO:0004657">
    <property type="term" value="F:proline dehydrogenase activity"/>
    <property type="evidence" value="ECO:0007669"/>
    <property type="project" value="UniProtKB-EC"/>
</dbReference>
<keyword evidence="6 9" id="KW-0642">Proline metabolism</keyword>
<comment type="similarity">
    <text evidence="2 9">Belongs to the proline oxidase family.</text>
</comment>
<evidence type="ECO:0000313" key="11">
    <source>
        <dbReference type="EMBL" id="TRY74179.1"/>
    </source>
</evidence>
<dbReference type="STRING" id="623744.A0A553P930"/>
<name>A0A553P930_9TELE</name>
<evidence type="ECO:0000256" key="7">
    <source>
        <dbReference type="ARBA" id="ARBA00048242"/>
    </source>
</evidence>
<protein>
    <recommendedName>
        <fullName evidence="9">Proline dehydrogenase</fullName>
        <ecNumber evidence="9">1.5.5.2</ecNumber>
    </recommendedName>
</protein>
<keyword evidence="5 9" id="KW-0560">Oxidoreductase</keyword>
<dbReference type="GO" id="GO:0071949">
    <property type="term" value="F:FAD binding"/>
    <property type="evidence" value="ECO:0007669"/>
    <property type="project" value="TreeGrafter"/>
</dbReference>
<comment type="function">
    <text evidence="9">Converts proline to delta-1-pyrroline-5-carboxylate.</text>
</comment>
<dbReference type="Gene3D" id="3.20.20.220">
    <property type="match status" value="1"/>
</dbReference>
<accession>A0A553P930</accession>
<dbReference type="PANTHER" id="PTHR13914">
    <property type="entry name" value="PROLINE OXIDASE"/>
    <property type="match status" value="1"/>
</dbReference>
<dbReference type="AlphaFoldDB" id="A0A553P930"/>
<evidence type="ECO:0000256" key="1">
    <source>
        <dbReference type="ARBA" id="ARBA00001974"/>
    </source>
</evidence>
<dbReference type="EMBL" id="SRMA01026725">
    <property type="protein sequence ID" value="TRY74179.1"/>
    <property type="molecule type" value="Genomic_DNA"/>
</dbReference>
<dbReference type="GO" id="GO:0005739">
    <property type="term" value="C:mitochondrion"/>
    <property type="evidence" value="ECO:0007669"/>
    <property type="project" value="TreeGrafter"/>
</dbReference>
<feature type="domain" description="Proline dehydrogenase" evidence="10">
    <location>
        <begin position="141"/>
        <end position="438"/>
    </location>
</feature>
<evidence type="ECO:0000256" key="5">
    <source>
        <dbReference type="ARBA" id="ARBA00023002"/>
    </source>
</evidence>
<comment type="caution">
    <text evidence="11">The sequence shown here is derived from an EMBL/GenBank/DDBJ whole genome shotgun (WGS) entry which is preliminary data.</text>
</comment>
<dbReference type="InterPro" id="IPR002872">
    <property type="entry name" value="Proline_DH_dom"/>
</dbReference>
<keyword evidence="4 9" id="KW-0274">FAD</keyword>
<sequence>MSSLLRPPALCRLTGARHMRSVSVRASEESCSSSSPLFLSFEDPRAFRVKSMWELVRALTVFRLCSAPVLVNNCAQMMGLSRRILGKRCFSLFLRPSVYAQFVAGETEVEISASMQKMSSLGLHPMLAVPIEEDLGESTGEKRYEENLCSMLECVRMSHSNGWSQNPMMQLKITALVRPELCVKLTSLLKTHQYDLSFLVRAMDGEEVSFTGLSENENTHLLLGLRRLSKVGEASVDKVRVLVDAEYTYMNPALSLITLAMMMKFNQRSAWIWNTYQCYLKDSRALLVEAIETSSSQGFCLGVKLVRGAYMDKERKLAEKELRSDPIHESWERTNDSYNECMELMLKLISESPEHFMMIIATHNEESVRRAVTRMEELGLHRDGNRVCFGQLLGMCDHVSLTLAQHGFSVYKSVPYGSVDDTLPYLVRRAQENRTVLQGIRKERDLLRQELHRRLKLIKVT</sequence>
<evidence type="ECO:0000256" key="2">
    <source>
        <dbReference type="ARBA" id="ARBA00005869"/>
    </source>
</evidence>
<proteinExistence type="inferred from homology"/>